<keyword evidence="2" id="KW-1185">Reference proteome</keyword>
<evidence type="ECO:0000313" key="1">
    <source>
        <dbReference type="EMBL" id="KAI7729276.1"/>
    </source>
</evidence>
<dbReference type="EMBL" id="JAMZMK010011024">
    <property type="protein sequence ID" value="KAI7729276.1"/>
    <property type="molecule type" value="Genomic_DNA"/>
</dbReference>
<sequence>EFRGCCVFLPVCCKIRVSAKALKMHPTPVPHVCTAKLGEEGVDSKKHDTYSAVEYVRSGNREFIRCSTKVAQYE</sequence>
<comment type="caution">
    <text evidence="1">The sequence shown here is derived from an EMBL/GenBank/DDBJ whole genome shotgun (WGS) entry which is preliminary data.</text>
</comment>
<proteinExistence type="predicted"/>
<accession>A0AAD5BVQ3</accession>
<feature type="non-terminal residue" evidence="1">
    <location>
        <position position="74"/>
    </location>
</feature>
<dbReference type="Proteomes" id="UP001206925">
    <property type="component" value="Unassembled WGS sequence"/>
</dbReference>
<gene>
    <name evidence="1" type="ORF">M8C21_032378</name>
</gene>
<evidence type="ECO:0000313" key="2">
    <source>
        <dbReference type="Proteomes" id="UP001206925"/>
    </source>
</evidence>
<reference evidence="1" key="1">
    <citation type="submission" date="2022-06" db="EMBL/GenBank/DDBJ databases">
        <title>Uncovering the hologenomic basis of an extraordinary plant invasion.</title>
        <authorList>
            <person name="Bieker V.C."/>
            <person name="Martin M.D."/>
            <person name="Gilbert T."/>
            <person name="Hodgins K."/>
            <person name="Battlay P."/>
            <person name="Petersen B."/>
            <person name="Wilson J."/>
        </authorList>
    </citation>
    <scope>NUCLEOTIDE SEQUENCE</scope>
    <source>
        <strain evidence="1">AA19_3_7</strain>
        <tissue evidence="1">Leaf</tissue>
    </source>
</reference>
<name>A0AAD5BVQ3_AMBAR</name>
<protein>
    <submittedName>
        <fullName evidence="1">Uncharacterized protein</fullName>
    </submittedName>
</protein>
<organism evidence="1 2">
    <name type="scientific">Ambrosia artemisiifolia</name>
    <name type="common">Common ragweed</name>
    <dbReference type="NCBI Taxonomy" id="4212"/>
    <lineage>
        <taxon>Eukaryota</taxon>
        <taxon>Viridiplantae</taxon>
        <taxon>Streptophyta</taxon>
        <taxon>Embryophyta</taxon>
        <taxon>Tracheophyta</taxon>
        <taxon>Spermatophyta</taxon>
        <taxon>Magnoliopsida</taxon>
        <taxon>eudicotyledons</taxon>
        <taxon>Gunneridae</taxon>
        <taxon>Pentapetalae</taxon>
        <taxon>asterids</taxon>
        <taxon>campanulids</taxon>
        <taxon>Asterales</taxon>
        <taxon>Asteraceae</taxon>
        <taxon>Asteroideae</taxon>
        <taxon>Heliantheae alliance</taxon>
        <taxon>Heliantheae</taxon>
        <taxon>Ambrosia</taxon>
    </lineage>
</organism>
<dbReference type="AlphaFoldDB" id="A0AAD5BVQ3"/>